<feature type="compositionally biased region" description="Low complexity" evidence="3">
    <location>
        <begin position="17"/>
        <end position="27"/>
    </location>
</feature>
<feature type="compositionally biased region" description="Basic and acidic residues" evidence="3">
    <location>
        <begin position="28"/>
        <end position="51"/>
    </location>
</feature>
<evidence type="ECO:0000313" key="7">
    <source>
        <dbReference type="Proteomes" id="UP000030765"/>
    </source>
</evidence>
<dbReference type="OrthoDB" id="2117972at2759"/>
<dbReference type="EMBL" id="ATLV01024541">
    <property type="status" value="NOT_ANNOTATED_CDS"/>
    <property type="molecule type" value="Genomic_DNA"/>
</dbReference>
<sequence>MESMSGDAGKEDDDESSSSSSSGTESTSPKRSELDDFREKWQQELKKEQQHAVKAPQPQPASSPAVVTDGDWEHLSIDQQARALYMQGSELERSGKVFEAMRLYRRATQLVPDIEFKVYEKKHAPAQSKDAGTGADPIVDELVERMIEANIDEEEENLENVDLGLRFQALMARSRKLFERGTNDRMLIVTSAHLSDLPMELILYILRWVVSCDLDMKSLERFASVCRGCYLLARDPEIWRHACMRVWGVNLGALKGSQFSSWREMYIKRPRILFHGCYISRASYLRSGENSFQDQFYRPVQLVEYYRYFRFFADGKVLMLTTADEPQHCVVKLKQRYPVQNEILRGHYRLLDDMVIIVIQRNRPPANAHLHRPGRKVRDTEPECGQQQTFYIELQIVSTAKRPFSQLHWKQYTMVQLRNNQEKTTQFDLSTTKYPPLYFSRVKSYHQESEGPLK</sequence>
<dbReference type="Pfam" id="PF12937">
    <property type="entry name" value="F-box-like"/>
    <property type="match status" value="1"/>
</dbReference>
<dbReference type="VEuPathDB" id="VectorBase:ASIS007786"/>
<evidence type="ECO:0000256" key="2">
    <source>
        <dbReference type="PROSITE-ProRule" id="PRU00339"/>
    </source>
</evidence>
<dbReference type="InterPro" id="IPR001810">
    <property type="entry name" value="F-box_dom"/>
</dbReference>
<dbReference type="GO" id="GO:0031146">
    <property type="term" value="P:SCF-dependent proteasomal ubiquitin-dependent protein catabolic process"/>
    <property type="evidence" value="ECO:0007669"/>
    <property type="project" value="TreeGrafter"/>
</dbReference>
<dbReference type="PROSITE" id="PS50005">
    <property type="entry name" value="TPR"/>
    <property type="match status" value="1"/>
</dbReference>
<feature type="domain" description="F-box" evidence="4">
    <location>
        <begin position="191"/>
        <end position="242"/>
    </location>
</feature>
<keyword evidence="1" id="KW-0833">Ubl conjugation pathway</keyword>
<dbReference type="EMBL" id="KE525352">
    <property type="protein sequence ID" value="KFB51588.1"/>
    <property type="molecule type" value="Genomic_DNA"/>
</dbReference>
<evidence type="ECO:0000313" key="5">
    <source>
        <dbReference type="EMBL" id="KFB51588.1"/>
    </source>
</evidence>
<evidence type="ECO:0000256" key="3">
    <source>
        <dbReference type="SAM" id="MobiDB-lite"/>
    </source>
</evidence>
<dbReference type="VEuPathDB" id="VectorBase:ASIC019659"/>
<keyword evidence="7" id="KW-1185">Reference proteome</keyword>
<dbReference type="Pfam" id="PF19270">
    <property type="entry name" value="FBO_C"/>
    <property type="match status" value="1"/>
</dbReference>
<proteinExistence type="predicted"/>
<feature type="region of interest" description="Disordered" evidence="3">
    <location>
        <begin position="1"/>
        <end position="68"/>
    </location>
</feature>
<keyword evidence="2" id="KW-0802">TPR repeat</keyword>
<reference evidence="6" key="2">
    <citation type="submission" date="2020-05" db="UniProtKB">
        <authorList>
            <consortium name="EnsemblMetazoa"/>
        </authorList>
    </citation>
    <scope>IDENTIFICATION</scope>
</reference>
<reference evidence="5 7" key="1">
    <citation type="journal article" date="2014" name="BMC Genomics">
        <title>Genome sequence of Anopheles sinensis provides insight into genetics basis of mosquito competence for malaria parasites.</title>
        <authorList>
            <person name="Zhou D."/>
            <person name="Zhang D."/>
            <person name="Ding G."/>
            <person name="Shi L."/>
            <person name="Hou Q."/>
            <person name="Ye Y."/>
            <person name="Xu Y."/>
            <person name="Zhou H."/>
            <person name="Xiong C."/>
            <person name="Li S."/>
            <person name="Yu J."/>
            <person name="Hong S."/>
            <person name="Yu X."/>
            <person name="Zou P."/>
            <person name="Chen C."/>
            <person name="Chang X."/>
            <person name="Wang W."/>
            <person name="Lv Y."/>
            <person name="Sun Y."/>
            <person name="Ma L."/>
            <person name="Shen B."/>
            <person name="Zhu C."/>
        </authorList>
    </citation>
    <scope>NUCLEOTIDE SEQUENCE [LARGE SCALE GENOMIC DNA]</scope>
</reference>
<dbReference type="CDD" id="cd22089">
    <property type="entry name" value="F-box_FBXO9"/>
    <property type="match status" value="1"/>
</dbReference>
<feature type="repeat" description="TPR" evidence="2">
    <location>
        <begin position="81"/>
        <end position="114"/>
    </location>
</feature>
<dbReference type="PROSITE" id="PS50181">
    <property type="entry name" value="FBOX"/>
    <property type="match status" value="1"/>
</dbReference>
<dbReference type="FunFam" id="1.20.1280.50:FF:000074">
    <property type="entry name" value="GG17121"/>
    <property type="match status" value="1"/>
</dbReference>
<dbReference type="GO" id="GO:0005737">
    <property type="term" value="C:cytoplasm"/>
    <property type="evidence" value="ECO:0007669"/>
    <property type="project" value="TreeGrafter"/>
</dbReference>
<dbReference type="PANTHER" id="PTHR12874">
    <property type="entry name" value="F-BOX ONLY PROTEIN 48-RELATED"/>
    <property type="match status" value="1"/>
</dbReference>
<gene>
    <name evidence="5" type="ORF">ZHAS_00019659</name>
</gene>
<dbReference type="STRING" id="74873.A0A084WMZ4"/>
<feature type="compositionally biased region" description="Low complexity" evidence="3">
    <location>
        <begin position="52"/>
        <end position="67"/>
    </location>
</feature>
<dbReference type="InterPro" id="IPR045464">
    <property type="entry name" value="Hrt3/FBXO9_C"/>
</dbReference>
<evidence type="ECO:0000256" key="1">
    <source>
        <dbReference type="ARBA" id="ARBA00022786"/>
    </source>
</evidence>
<dbReference type="SUPFAM" id="SSF81383">
    <property type="entry name" value="F-box domain"/>
    <property type="match status" value="1"/>
</dbReference>
<dbReference type="PANTHER" id="PTHR12874:SF29">
    <property type="entry name" value="F-BOX ONLY PROTEIN 9"/>
    <property type="match status" value="1"/>
</dbReference>
<dbReference type="InterPro" id="IPR019734">
    <property type="entry name" value="TPR_rpt"/>
</dbReference>
<dbReference type="Proteomes" id="UP000030765">
    <property type="component" value="Unassembled WGS sequence"/>
</dbReference>
<accession>A0A084WMZ4</accession>
<evidence type="ECO:0000259" key="4">
    <source>
        <dbReference type="PROSITE" id="PS50181"/>
    </source>
</evidence>
<organism evidence="6 7">
    <name type="scientific">Anopheles sinensis</name>
    <name type="common">Mosquito</name>
    <dbReference type="NCBI Taxonomy" id="74873"/>
    <lineage>
        <taxon>Eukaryota</taxon>
        <taxon>Metazoa</taxon>
        <taxon>Ecdysozoa</taxon>
        <taxon>Arthropoda</taxon>
        <taxon>Hexapoda</taxon>
        <taxon>Insecta</taxon>
        <taxon>Pterygota</taxon>
        <taxon>Neoptera</taxon>
        <taxon>Endopterygota</taxon>
        <taxon>Diptera</taxon>
        <taxon>Nematocera</taxon>
        <taxon>Culicoidea</taxon>
        <taxon>Culicidae</taxon>
        <taxon>Anophelinae</taxon>
        <taxon>Anopheles</taxon>
    </lineage>
</organism>
<dbReference type="Gene3D" id="1.20.1280.50">
    <property type="match status" value="1"/>
</dbReference>
<dbReference type="EnsemblMetazoa" id="ASIC019659-RA">
    <property type="protein sequence ID" value="ASIC019659-PA"/>
    <property type="gene ID" value="ASIC019659"/>
</dbReference>
<dbReference type="GO" id="GO:0019005">
    <property type="term" value="C:SCF ubiquitin ligase complex"/>
    <property type="evidence" value="ECO:0007669"/>
    <property type="project" value="TreeGrafter"/>
</dbReference>
<protein>
    <submittedName>
        <fullName evidence="5">AGAP006784-PA-like protein</fullName>
    </submittedName>
</protein>
<evidence type="ECO:0000313" key="6">
    <source>
        <dbReference type="EnsemblMetazoa" id="ASIC019659-PA"/>
    </source>
</evidence>
<dbReference type="AlphaFoldDB" id="A0A084WMZ4"/>
<name>A0A084WMZ4_ANOSI</name>
<dbReference type="OMA" id="RWNRLDF"/>
<dbReference type="InterPro" id="IPR036047">
    <property type="entry name" value="F-box-like_dom_sf"/>
</dbReference>